<gene>
    <name evidence="2" type="ORF">SteCoe_17110</name>
</gene>
<feature type="coiled-coil region" evidence="1">
    <location>
        <begin position="392"/>
        <end position="420"/>
    </location>
</feature>
<accession>A0A1R2BZP8</accession>
<comment type="caution">
    <text evidence="2">The sequence shown here is derived from an EMBL/GenBank/DDBJ whole genome shotgun (WGS) entry which is preliminary data.</text>
</comment>
<sequence length="486" mass="57949">MDIFCNHSNCSRKAKWECPENLKFCESHMREHLFEKNCYAKPVITRVEAKKKFNRLKQQSVQLAEIMINEISNTLEMNFADIENKINQMMDLLNKRSEEANNIILLAEKFNLLDRDKTQFIHITKSLFCLENNSIDSISELKQVKKENEELKNKCNESYVKIIEKENELNMYKEKYQVKQNELMFYAKKYNEANMKFLSTKNILNDYKDMQEKIDMYETENALNIEKLQKIHEESKKDYESACKKSLDEANDRIKKLENDIEDLKLSLKSADIVNNKLRDELLISENMIQEKIEEFTQYENYKRVRKQSIQNLMKSSLEEANFRIKCLENELHISQESLIKASNKIKMLEDELSTNKKSLIEVNCMVKMLQDESENLRLKPNPVIINIVKENTRKKDEKIKEDERKKEKEEEKKRKFISKLQTGEFPKMNQEQKSNYLLKEEFLNFKNDIIDKRQPILNIKMTNNHQYIFVCNHKADCINNTGMII</sequence>
<keyword evidence="1" id="KW-0175">Coiled coil</keyword>
<evidence type="ECO:0000313" key="3">
    <source>
        <dbReference type="Proteomes" id="UP000187209"/>
    </source>
</evidence>
<dbReference type="AlphaFoldDB" id="A0A1R2BZP8"/>
<evidence type="ECO:0000256" key="1">
    <source>
        <dbReference type="SAM" id="Coils"/>
    </source>
</evidence>
<dbReference type="OrthoDB" id="128924at2759"/>
<feature type="coiled-coil region" evidence="1">
    <location>
        <begin position="134"/>
        <end position="352"/>
    </location>
</feature>
<organism evidence="2 3">
    <name type="scientific">Stentor coeruleus</name>
    <dbReference type="NCBI Taxonomy" id="5963"/>
    <lineage>
        <taxon>Eukaryota</taxon>
        <taxon>Sar</taxon>
        <taxon>Alveolata</taxon>
        <taxon>Ciliophora</taxon>
        <taxon>Postciliodesmatophora</taxon>
        <taxon>Heterotrichea</taxon>
        <taxon>Heterotrichida</taxon>
        <taxon>Stentoridae</taxon>
        <taxon>Stentor</taxon>
    </lineage>
</organism>
<dbReference type="EMBL" id="MPUH01000347">
    <property type="protein sequence ID" value="OMJ82262.1"/>
    <property type="molecule type" value="Genomic_DNA"/>
</dbReference>
<name>A0A1R2BZP8_9CILI</name>
<protein>
    <submittedName>
        <fullName evidence="2">Uncharacterized protein</fullName>
    </submittedName>
</protein>
<proteinExistence type="predicted"/>
<evidence type="ECO:0000313" key="2">
    <source>
        <dbReference type="EMBL" id="OMJ82262.1"/>
    </source>
</evidence>
<dbReference type="Proteomes" id="UP000187209">
    <property type="component" value="Unassembled WGS sequence"/>
</dbReference>
<reference evidence="2 3" key="1">
    <citation type="submission" date="2016-11" db="EMBL/GenBank/DDBJ databases">
        <title>The macronuclear genome of Stentor coeruleus: a giant cell with tiny introns.</title>
        <authorList>
            <person name="Slabodnick M."/>
            <person name="Ruby J.G."/>
            <person name="Reiff S.B."/>
            <person name="Swart E.C."/>
            <person name="Gosai S."/>
            <person name="Prabakaran S."/>
            <person name="Witkowska E."/>
            <person name="Larue G.E."/>
            <person name="Fisher S."/>
            <person name="Freeman R.M."/>
            <person name="Gunawardena J."/>
            <person name="Chu W."/>
            <person name="Stover N.A."/>
            <person name="Gregory B.D."/>
            <person name="Nowacki M."/>
            <person name="Derisi J."/>
            <person name="Roy S.W."/>
            <person name="Marshall W.F."/>
            <person name="Sood P."/>
        </authorList>
    </citation>
    <scope>NUCLEOTIDE SEQUENCE [LARGE SCALE GENOMIC DNA]</scope>
    <source>
        <strain evidence="2">WM001</strain>
    </source>
</reference>
<keyword evidence="3" id="KW-1185">Reference proteome</keyword>